<dbReference type="AlphaFoldDB" id="A0A812RN93"/>
<comment type="similarity">
    <text evidence="6">Belongs to the protein kinase superfamily.</text>
</comment>
<dbReference type="GO" id="GO:0005524">
    <property type="term" value="F:ATP binding"/>
    <property type="evidence" value="ECO:0007669"/>
    <property type="project" value="UniProtKB-UniRule"/>
</dbReference>
<dbReference type="SMART" id="SM00220">
    <property type="entry name" value="S_TKc"/>
    <property type="match status" value="1"/>
</dbReference>
<dbReference type="InterPro" id="IPR050235">
    <property type="entry name" value="CK1_Ser-Thr_kinase"/>
</dbReference>
<evidence type="ECO:0000313" key="8">
    <source>
        <dbReference type="EMBL" id="CAE7449291.1"/>
    </source>
</evidence>
<dbReference type="InterPro" id="IPR011009">
    <property type="entry name" value="Kinase-like_dom_sf"/>
</dbReference>
<dbReference type="InterPro" id="IPR017441">
    <property type="entry name" value="Protein_kinase_ATP_BS"/>
</dbReference>
<reference evidence="8" key="1">
    <citation type="submission" date="2021-02" db="EMBL/GenBank/DDBJ databases">
        <authorList>
            <person name="Dougan E. K."/>
            <person name="Rhodes N."/>
            <person name="Thang M."/>
            <person name="Chan C."/>
        </authorList>
    </citation>
    <scope>NUCLEOTIDE SEQUENCE</scope>
</reference>
<keyword evidence="6" id="KW-0808">Transferase</keyword>
<keyword evidence="6" id="KW-0418">Kinase</keyword>
<feature type="domain" description="Protein kinase" evidence="7">
    <location>
        <begin position="44"/>
        <end position="310"/>
    </location>
</feature>
<sequence length="341" mass="39497">MGFLMRFPVDGKKTFEKKLVDTECASSEESDGRPKVPQVVADRFDVSRKLGSGSYSVVRLAWDRVAHCHVALKFEWTKAEKTDKLLKEAELCQVFGLENPPTTTVHWCGSQDEYNIMAMGLLGPSLEDLFMKTCRRKFSLKTVLMLGEQMINCIEFVHSFKIIHRDIKPSNFVVGDKRSDKVYIVDFGLAKRYRDPETGKHIAFVKKSGMTGTARYTTINLHEGCEPSRRDDLGSIGYVLLYFLRGQLPWQGINHRDKKKRKKRIGKRKAATSHQDLCEGFPKEFVQYFEYCDSLGFKDRPDYEHLRSLFRKAASRHQLDFDWQFDWLASRHKRKRACTSS</sequence>
<comment type="caution">
    <text evidence="8">The sequence shown here is derived from an EMBL/GenBank/DDBJ whole genome shotgun (WGS) entry which is preliminary data.</text>
</comment>
<keyword evidence="2 5" id="KW-0547">Nucleotide-binding</keyword>
<evidence type="ECO:0000313" key="9">
    <source>
        <dbReference type="Proteomes" id="UP000649617"/>
    </source>
</evidence>
<evidence type="ECO:0000256" key="2">
    <source>
        <dbReference type="ARBA" id="ARBA00022741"/>
    </source>
</evidence>
<dbReference type="SUPFAM" id="SSF56112">
    <property type="entry name" value="Protein kinase-like (PK-like)"/>
    <property type="match status" value="1"/>
</dbReference>
<evidence type="ECO:0000256" key="5">
    <source>
        <dbReference type="PROSITE-ProRule" id="PRU10141"/>
    </source>
</evidence>
<dbReference type="EMBL" id="CAJNIZ010021180">
    <property type="protein sequence ID" value="CAE7449291.1"/>
    <property type="molecule type" value="Genomic_DNA"/>
</dbReference>
<dbReference type="PROSITE" id="PS00107">
    <property type="entry name" value="PROTEIN_KINASE_ATP"/>
    <property type="match status" value="1"/>
</dbReference>
<organism evidence="8 9">
    <name type="scientific">Symbiodinium pilosum</name>
    <name type="common">Dinoflagellate</name>
    <dbReference type="NCBI Taxonomy" id="2952"/>
    <lineage>
        <taxon>Eukaryota</taxon>
        <taxon>Sar</taxon>
        <taxon>Alveolata</taxon>
        <taxon>Dinophyceae</taxon>
        <taxon>Suessiales</taxon>
        <taxon>Symbiodiniaceae</taxon>
        <taxon>Symbiodinium</taxon>
    </lineage>
</organism>
<feature type="binding site" evidence="5">
    <location>
        <position position="73"/>
    </location>
    <ligand>
        <name>ATP</name>
        <dbReference type="ChEBI" id="CHEBI:30616"/>
    </ligand>
</feature>
<evidence type="ECO:0000256" key="4">
    <source>
        <dbReference type="ARBA" id="ARBA00023860"/>
    </source>
</evidence>
<dbReference type="Proteomes" id="UP000649617">
    <property type="component" value="Unassembled WGS sequence"/>
</dbReference>
<evidence type="ECO:0000256" key="1">
    <source>
        <dbReference type="ARBA" id="ARBA00012513"/>
    </source>
</evidence>
<dbReference type="PROSITE" id="PS00108">
    <property type="entry name" value="PROTEIN_KINASE_ST"/>
    <property type="match status" value="1"/>
</dbReference>
<dbReference type="Pfam" id="PF00069">
    <property type="entry name" value="Pkinase"/>
    <property type="match status" value="1"/>
</dbReference>
<dbReference type="PANTHER" id="PTHR11909">
    <property type="entry name" value="CASEIN KINASE-RELATED"/>
    <property type="match status" value="1"/>
</dbReference>
<dbReference type="CDD" id="cd14016">
    <property type="entry name" value="STKc_CK1"/>
    <property type="match status" value="1"/>
</dbReference>
<feature type="non-terminal residue" evidence="8">
    <location>
        <position position="341"/>
    </location>
</feature>
<evidence type="ECO:0000259" key="7">
    <source>
        <dbReference type="PROSITE" id="PS50011"/>
    </source>
</evidence>
<dbReference type="OrthoDB" id="414204at2759"/>
<dbReference type="GO" id="GO:0004674">
    <property type="term" value="F:protein serine/threonine kinase activity"/>
    <property type="evidence" value="ECO:0007669"/>
    <property type="project" value="UniProtKB-KW"/>
</dbReference>
<dbReference type="Gene3D" id="1.10.510.10">
    <property type="entry name" value="Transferase(Phosphotransferase) domain 1"/>
    <property type="match status" value="1"/>
</dbReference>
<evidence type="ECO:0000256" key="6">
    <source>
        <dbReference type="RuleBase" id="RU000304"/>
    </source>
</evidence>
<evidence type="ECO:0000256" key="3">
    <source>
        <dbReference type="ARBA" id="ARBA00022840"/>
    </source>
</evidence>
<keyword evidence="9" id="KW-1185">Reference proteome</keyword>
<protein>
    <recommendedName>
        <fullName evidence="4">Casein kinase I</fullName>
        <ecNumber evidence="1">2.7.11.1</ecNumber>
    </recommendedName>
</protein>
<dbReference type="PROSITE" id="PS50011">
    <property type="entry name" value="PROTEIN_KINASE_DOM"/>
    <property type="match status" value="1"/>
</dbReference>
<gene>
    <name evidence="8" type="primary">csnk1d</name>
    <name evidence="8" type="ORF">SPIL2461_LOCUS10990</name>
</gene>
<name>A0A812RN93_SYMPI</name>
<dbReference type="InterPro" id="IPR008271">
    <property type="entry name" value="Ser/Thr_kinase_AS"/>
</dbReference>
<keyword evidence="6" id="KW-0723">Serine/threonine-protein kinase</keyword>
<dbReference type="EC" id="2.7.11.1" evidence="1"/>
<dbReference type="InterPro" id="IPR000719">
    <property type="entry name" value="Prot_kinase_dom"/>
</dbReference>
<keyword evidence="3 5" id="KW-0067">ATP-binding</keyword>
<proteinExistence type="inferred from homology"/>
<accession>A0A812RN93</accession>